<dbReference type="Proteomes" id="UP000182375">
    <property type="component" value="Unassembled WGS sequence"/>
</dbReference>
<organism evidence="1 2">
    <name type="scientific">Streptomyces misionensis</name>
    <dbReference type="NCBI Taxonomy" id="67331"/>
    <lineage>
        <taxon>Bacteria</taxon>
        <taxon>Bacillati</taxon>
        <taxon>Actinomycetota</taxon>
        <taxon>Actinomycetes</taxon>
        <taxon>Kitasatosporales</taxon>
        <taxon>Streptomycetaceae</taxon>
        <taxon>Streptomyces</taxon>
    </lineage>
</organism>
<proteinExistence type="predicted"/>
<reference evidence="1 2" key="1">
    <citation type="submission" date="2016-10" db="EMBL/GenBank/DDBJ databases">
        <authorList>
            <person name="de Groot N.N."/>
        </authorList>
    </citation>
    <scope>NUCLEOTIDE SEQUENCE [LARGE SCALE GENOMIC DNA]</scope>
    <source>
        <strain evidence="1 2">DSM 40306</strain>
    </source>
</reference>
<sequence length="141" mass="15902">MSTVPHDETGPREEPVIRLDRWNATWPADDPHANFKSDVVLYGRLDPLATLRGMSENLGIPVGALARYVLARWATGGSGGLLEIGPVMVHRLWEPIAEAEQRDSDGERLRAYHRLREMISWLKLPLDDPSVYPAQYEDDAE</sequence>
<dbReference type="STRING" id="67331.SAMN04490357_6874"/>
<evidence type="ECO:0000313" key="2">
    <source>
        <dbReference type="Proteomes" id="UP000182375"/>
    </source>
</evidence>
<dbReference type="InterPro" id="IPR046069">
    <property type="entry name" value="DUF6027"/>
</dbReference>
<protein>
    <submittedName>
        <fullName evidence="1">Uncharacterized protein</fullName>
    </submittedName>
</protein>
<dbReference type="AlphaFoldDB" id="A0A1H5G1Q6"/>
<gene>
    <name evidence="1" type="ORF">SAMN04490357_6874</name>
</gene>
<dbReference type="Pfam" id="PF19492">
    <property type="entry name" value="DUF6027"/>
    <property type="match status" value="1"/>
</dbReference>
<name>A0A1H5G1Q6_9ACTN</name>
<accession>A0A1H5G1Q6</accession>
<dbReference type="EMBL" id="FNTD01000004">
    <property type="protein sequence ID" value="SEE08958.1"/>
    <property type="molecule type" value="Genomic_DNA"/>
</dbReference>
<evidence type="ECO:0000313" key="1">
    <source>
        <dbReference type="EMBL" id="SEE08958.1"/>
    </source>
</evidence>
<dbReference type="GeneID" id="95515893"/>
<dbReference type="RefSeq" id="WP_074995062.1">
    <property type="nucleotide sequence ID" value="NZ_FNTD01000004.1"/>
</dbReference>